<dbReference type="PATRIC" id="fig|1053206.3.peg.4893"/>
<feature type="transmembrane region" description="Helical" evidence="3">
    <location>
        <begin position="191"/>
        <end position="211"/>
    </location>
</feature>
<dbReference type="AlphaFoldDB" id="J8CPV8"/>
<evidence type="ECO:0000256" key="3">
    <source>
        <dbReference type="SAM" id="Phobius"/>
    </source>
</evidence>
<dbReference type="InterPro" id="IPR050623">
    <property type="entry name" value="Glucan_succinyl_AcylTrfase"/>
</dbReference>
<comment type="subcellular location">
    <subcellularLocation>
        <location evidence="1">Membrane</location>
    </subcellularLocation>
</comment>
<keyword evidence="3" id="KW-0472">Membrane</keyword>
<feature type="transmembrane region" description="Helical" evidence="3">
    <location>
        <begin position="261"/>
        <end position="279"/>
    </location>
</feature>
<protein>
    <recommendedName>
        <fullName evidence="4">Acyltransferase 3 domain-containing protein</fullName>
    </recommendedName>
</protein>
<dbReference type="PANTHER" id="PTHR36927:SF4">
    <property type="entry name" value="BLR5718 PROTEIN"/>
    <property type="match status" value="1"/>
</dbReference>
<comment type="similarity">
    <text evidence="2">Belongs to the acyltransferase 3 family.</text>
</comment>
<feature type="transmembrane region" description="Helical" evidence="3">
    <location>
        <begin position="161"/>
        <end position="179"/>
    </location>
</feature>
<feature type="transmembrane region" description="Helical" evidence="3">
    <location>
        <begin position="223"/>
        <end position="241"/>
    </location>
</feature>
<feature type="transmembrane region" description="Helical" evidence="3">
    <location>
        <begin position="300"/>
        <end position="318"/>
    </location>
</feature>
<organism evidence="5 6">
    <name type="scientific">Bacillus cereus HuA4-10</name>
    <dbReference type="NCBI Taxonomy" id="1053206"/>
    <lineage>
        <taxon>Bacteria</taxon>
        <taxon>Bacillati</taxon>
        <taxon>Bacillota</taxon>
        <taxon>Bacilli</taxon>
        <taxon>Bacillales</taxon>
        <taxon>Bacillaceae</taxon>
        <taxon>Bacillus</taxon>
        <taxon>Bacillus cereus group</taxon>
    </lineage>
</organism>
<keyword evidence="3" id="KW-1133">Transmembrane helix</keyword>
<feature type="transmembrane region" description="Helical" evidence="3">
    <location>
        <begin position="52"/>
        <end position="72"/>
    </location>
</feature>
<sequence length="354" mass="40978">MGNEKLHYINNLKAFLAVLVVLFHTSSAYGGAGGWYYIEPSDDAISTSVLTLINALCQSFFMGLFFFIAAYFSPRSFDDKGFFNFLRDRVPKLLIPAFVYFFVLNPLSINLVKKQSYLSSLGFYNLWFVMALFYFTLMYAIIRKTTAIKIPQISFPSIKKIFVFIIFMGICNFVVRLLFPTDRLYIHDFTLGYFPQYIVLFIIGIIAYRNIWLNQINERAASIYFRISIVSFLTMPIVFFLDGDRINYFFGGVTMESLYYSFWEPFTFVGIILKLLVLFKKKLNYTTPLLSKISRSSYSIYIIQGPIIVGLQLMFSSFELNVILKTILVTILTFVLSLGISMLLLRIPRINKII</sequence>
<keyword evidence="3" id="KW-0812">Transmembrane</keyword>
<feature type="transmembrane region" description="Helical" evidence="3">
    <location>
        <begin position="124"/>
        <end position="141"/>
    </location>
</feature>
<reference evidence="5 6" key="1">
    <citation type="submission" date="2012-04" db="EMBL/GenBank/DDBJ databases">
        <title>The Genome Sequence of Bacillus cereus HuA4-10.</title>
        <authorList>
            <consortium name="The Broad Institute Genome Sequencing Platform"/>
            <consortium name="The Broad Institute Genome Sequencing Center for Infectious Disease"/>
            <person name="Feldgarden M."/>
            <person name="Van der Auwera G.A."/>
            <person name="Mahillon J."/>
            <person name="Duprez V."/>
            <person name="Timmery S."/>
            <person name="Mattelet C."/>
            <person name="Dierick K."/>
            <person name="Sun M."/>
            <person name="Yu Z."/>
            <person name="Zhu L."/>
            <person name="Hu X."/>
            <person name="Shank E.B."/>
            <person name="Swiecicka I."/>
            <person name="Hansen B.M."/>
            <person name="Andrup L."/>
            <person name="Young S.K."/>
            <person name="Zeng Q."/>
            <person name="Gargeya S."/>
            <person name="Fitzgerald M."/>
            <person name="Haas B."/>
            <person name="Abouelleil A."/>
            <person name="Alvarado L."/>
            <person name="Arachchi H.M."/>
            <person name="Berlin A."/>
            <person name="Chapman S.B."/>
            <person name="Goldberg J."/>
            <person name="Griggs A."/>
            <person name="Gujja S."/>
            <person name="Hansen M."/>
            <person name="Howarth C."/>
            <person name="Imamovic A."/>
            <person name="Larimer J."/>
            <person name="McCowen C."/>
            <person name="Montmayeur A."/>
            <person name="Murphy C."/>
            <person name="Neiman D."/>
            <person name="Pearson M."/>
            <person name="Priest M."/>
            <person name="Roberts A."/>
            <person name="Saif S."/>
            <person name="Shea T."/>
            <person name="Sisk P."/>
            <person name="Sykes S."/>
            <person name="Wortman J."/>
            <person name="Nusbaum C."/>
            <person name="Birren B."/>
        </authorList>
    </citation>
    <scope>NUCLEOTIDE SEQUENCE [LARGE SCALE GENOMIC DNA]</scope>
    <source>
        <strain evidence="5 6">HuA4-10</strain>
    </source>
</reference>
<dbReference type="GO" id="GO:0016747">
    <property type="term" value="F:acyltransferase activity, transferring groups other than amino-acyl groups"/>
    <property type="evidence" value="ECO:0007669"/>
    <property type="project" value="InterPro"/>
</dbReference>
<evidence type="ECO:0000313" key="5">
    <source>
        <dbReference type="EMBL" id="EJQ74781.1"/>
    </source>
</evidence>
<dbReference type="Proteomes" id="UP000006977">
    <property type="component" value="Unassembled WGS sequence"/>
</dbReference>
<name>J8CPV8_BACCE</name>
<feature type="domain" description="Acyltransferase 3" evidence="4">
    <location>
        <begin position="7"/>
        <end position="345"/>
    </location>
</feature>
<dbReference type="InterPro" id="IPR002656">
    <property type="entry name" value="Acyl_transf_3_dom"/>
</dbReference>
<gene>
    <name evidence="5" type="ORF">IGC_04788</name>
</gene>
<feature type="transmembrane region" description="Helical" evidence="3">
    <location>
        <begin position="324"/>
        <end position="345"/>
    </location>
</feature>
<evidence type="ECO:0000259" key="4">
    <source>
        <dbReference type="Pfam" id="PF01757"/>
    </source>
</evidence>
<evidence type="ECO:0000256" key="1">
    <source>
        <dbReference type="ARBA" id="ARBA00004370"/>
    </source>
</evidence>
<dbReference type="Pfam" id="PF01757">
    <property type="entry name" value="Acyl_transf_3"/>
    <property type="match status" value="1"/>
</dbReference>
<feature type="transmembrane region" description="Helical" evidence="3">
    <location>
        <begin position="93"/>
        <end position="112"/>
    </location>
</feature>
<accession>J8CPV8</accession>
<evidence type="ECO:0000313" key="6">
    <source>
        <dbReference type="Proteomes" id="UP000006977"/>
    </source>
</evidence>
<comment type="caution">
    <text evidence="5">The sequence shown here is derived from an EMBL/GenBank/DDBJ whole genome shotgun (WGS) entry which is preliminary data.</text>
</comment>
<dbReference type="EMBL" id="AHEA01000037">
    <property type="protein sequence ID" value="EJQ74781.1"/>
    <property type="molecule type" value="Genomic_DNA"/>
</dbReference>
<proteinExistence type="inferred from homology"/>
<dbReference type="RefSeq" id="WP_002150673.1">
    <property type="nucleotide sequence ID" value="NZ_JH792149.1"/>
</dbReference>
<dbReference type="HOGENOM" id="CLU_036097_1_0_9"/>
<dbReference type="PANTHER" id="PTHR36927">
    <property type="entry name" value="BLR4337 PROTEIN"/>
    <property type="match status" value="1"/>
</dbReference>
<evidence type="ECO:0000256" key="2">
    <source>
        <dbReference type="ARBA" id="ARBA00007400"/>
    </source>
</evidence>